<keyword evidence="2" id="KW-1185">Reference proteome</keyword>
<gene>
    <name evidence="1" type="ORF">LzC2_33430</name>
</gene>
<evidence type="ECO:0000313" key="1">
    <source>
        <dbReference type="EMBL" id="NNJ27242.1"/>
    </source>
</evidence>
<dbReference type="Proteomes" id="UP000609651">
    <property type="component" value="Unassembled WGS sequence"/>
</dbReference>
<protein>
    <submittedName>
        <fullName evidence="1">Uncharacterized protein</fullName>
    </submittedName>
</protein>
<proteinExistence type="predicted"/>
<comment type="caution">
    <text evidence="1">The sequence shown here is derived from an EMBL/GenBank/DDBJ whole genome shotgun (WGS) entry which is preliminary data.</text>
</comment>
<name>A0ABX1VJ30_9PLAN</name>
<dbReference type="EMBL" id="WTPX01000132">
    <property type="protein sequence ID" value="NNJ27242.1"/>
    <property type="molecule type" value="Genomic_DNA"/>
</dbReference>
<accession>A0ABX1VJ30</accession>
<sequence length="282" mass="30223">MRGAGDAPPAPRIATVTVETVPAGAEAWLIPVDEYGDPQPDKRIDAEGRTPVSMSAPVGWYILGAQVTDLSTGRPIEKWHETEVALGYKPPRPGEDDEALPLEPLELFGSVDLFDGEPGELVVVETQTVTVLRFGKTADAPQATYEVPQFYAADSPLRAQTEEIPYIVGDSYTAALRRLRSRGLRPPSLAEAEAIRASGVVTDGGLSLWTSSQQPLLRGGAHAQAAGLSLYSHSRMMIVSGDKRPIALLSAAKSESIGILGVRSKKPRKVPEDFPRLIAPQP</sequence>
<reference evidence="1 2" key="1">
    <citation type="journal article" date="2020" name="Syst. Appl. Microbiol.">
        <title>Alienimonas chondri sp. nov., a novel planctomycete isolated from the biofilm of the red alga Chondrus crispus.</title>
        <authorList>
            <person name="Vitorino I."/>
            <person name="Albuquerque L."/>
            <person name="Wiegand S."/>
            <person name="Kallscheuer N."/>
            <person name="da Costa M.S."/>
            <person name="Lobo-da-Cunha A."/>
            <person name="Jogler C."/>
            <person name="Lage O.M."/>
        </authorList>
    </citation>
    <scope>NUCLEOTIDE SEQUENCE [LARGE SCALE GENOMIC DNA]</scope>
    <source>
        <strain evidence="1 2">LzC2</strain>
    </source>
</reference>
<evidence type="ECO:0000313" key="2">
    <source>
        <dbReference type="Proteomes" id="UP000609651"/>
    </source>
</evidence>
<organism evidence="1 2">
    <name type="scientific">Alienimonas chondri</name>
    <dbReference type="NCBI Taxonomy" id="2681879"/>
    <lineage>
        <taxon>Bacteria</taxon>
        <taxon>Pseudomonadati</taxon>
        <taxon>Planctomycetota</taxon>
        <taxon>Planctomycetia</taxon>
        <taxon>Planctomycetales</taxon>
        <taxon>Planctomycetaceae</taxon>
        <taxon>Alienimonas</taxon>
    </lineage>
</organism>